<evidence type="ECO:0000256" key="11">
    <source>
        <dbReference type="SAM" id="Coils"/>
    </source>
</evidence>
<keyword evidence="6" id="KW-0206">Cytoskeleton</keyword>
<name>A0A091DAP4_FUKDA</name>
<feature type="region of interest" description="Disordered" evidence="12">
    <location>
        <begin position="456"/>
        <end position="478"/>
    </location>
</feature>
<evidence type="ECO:0000259" key="13">
    <source>
        <dbReference type="Pfam" id="PF07202"/>
    </source>
</evidence>
<evidence type="ECO:0000256" key="6">
    <source>
        <dbReference type="ARBA" id="ARBA00023212"/>
    </source>
</evidence>
<feature type="compositionally biased region" description="Basic and acidic residues" evidence="12">
    <location>
        <begin position="718"/>
        <end position="732"/>
    </location>
</feature>
<evidence type="ECO:0000256" key="12">
    <source>
        <dbReference type="SAM" id="MobiDB-lite"/>
    </source>
</evidence>
<evidence type="ECO:0000256" key="1">
    <source>
        <dbReference type="ARBA" id="ARBA00004114"/>
    </source>
</evidence>
<dbReference type="STRING" id="885580.ENSFDAP00000022941"/>
<feature type="compositionally biased region" description="Polar residues" evidence="12">
    <location>
        <begin position="682"/>
        <end position="691"/>
    </location>
</feature>
<protein>
    <recommendedName>
        <fullName evidence="8">Centrosomal P4.1-associated protein</fullName>
    </recommendedName>
    <alternativeName>
        <fullName evidence="9">Centromere protein J</fullName>
    </alternativeName>
    <alternativeName>
        <fullName evidence="10">Centrosome assembly and centriole elongation protein</fullName>
    </alternativeName>
</protein>
<feature type="region of interest" description="Disordered" evidence="12">
    <location>
        <begin position="848"/>
        <end position="869"/>
    </location>
</feature>
<gene>
    <name evidence="15" type="ORF">H920_09419</name>
</gene>
<proteinExistence type="inferred from homology"/>
<feature type="domain" description="Centromere protein J C-terminal" evidence="13">
    <location>
        <begin position="1268"/>
        <end position="1301"/>
    </location>
</feature>
<dbReference type="PANTHER" id="PTHR10331">
    <property type="entry name" value="T COMPLEX PROTEIN 10"/>
    <property type="match status" value="1"/>
</dbReference>
<dbReference type="GO" id="GO:1902117">
    <property type="term" value="P:positive regulation of organelle assembly"/>
    <property type="evidence" value="ECO:0007669"/>
    <property type="project" value="UniProtKB-ARBA"/>
</dbReference>
<keyword evidence="4" id="KW-0597">Phosphoprotein</keyword>
<feature type="region of interest" description="Disordered" evidence="12">
    <location>
        <begin position="196"/>
        <end position="231"/>
    </location>
</feature>
<comment type="similarity">
    <text evidence="2">Belongs to the TCP10 family.</text>
</comment>
<evidence type="ECO:0000256" key="10">
    <source>
        <dbReference type="ARBA" id="ARBA00083148"/>
    </source>
</evidence>
<dbReference type="EMBL" id="KN122621">
    <property type="protein sequence ID" value="KFO29179.1"/>
    <property type="molecule type" value="Genomic_DNA"/>
</dbReference>
<reference evidence="15 16" key="1">
    <citation type="submission" date="2013-11" db="EMBL/GenBank/DDBJ databases">
        <title>The Damaraland mole rat (Fukomys damarensis) genome and evolution of African mole rats.</title>
        <authorList>
            <person name="Gladyshev V.N."/>
            <person name="Fang X."/>
        </authorList>
    </citation>
    <scope>NUCLEOTIDE SEQUENCE [LARGE SCALE GENOMIC DNA]</scope>
    <source>
        <tissue evidence="15">Liver</tissue>
    </source>
</reference>
<dbReference type="InterPro" id="IPR009852">
    <property type="entry name" value="CENPJ_C_dom"/>
</dbReference>
<dbReference type="InterPro" id="IPR058029">
    <property type="entry name" value="Tubulin-bd_CENPJ"/>
</dbReference>
<dbReference type="Proteomes" id="UP000028990">
    <property type="component" value="Unassembled WGS sequence"/>
</dbReference>
<feature type="region of interest" description="Disordered" evidence="12">
    <location>
        <begin position="679"/>
        <end position="784"/>
    </location>
</feature>
<evidence type="ECO:0000256" key="5">
    <source>
        <dbReference type="ARBA" id="ARBA00022701"/>
    </source>
</evidence>
<feature type="domain" description="Centromere protein J C-terminal" evidence="13">
    <location>
        <begin position="1159"/>
        <end position="1191"/>
    </location>
</feature>
<dbReference type="Pfam" id="PF25779">
    <property type="entry name" value="Tubulin-bind_CPAP"/>
    <property type="match status" value="1"/>
</dbReference>
<dbReference type="GO" id="GO:0060271">
    <property type="term" value="P:cilium assembly"/>
    <property type="evidence" value="ECO:0007669"/>
    <property type="project" value="TreeGrafter"/>
</dbReference>
<dbReference type="Gene3D" id="2.60.450.20">
    <property type="match status" value="1"/>
</dbReference>
<evidence type="ECO:0000259" key="14">
    <source>
        <dbReference type="Pfam" id="PF25779"/>
    </source>
</evidence>
<keyword evidence="16" id="KW-1185">Reference proteome</keyword>
<dbReference type="Pfam" id="PF07202">
    <property type="entry name" value="Tcp10_C"/>
    <property type="match status" value="4"/>
</dbReference>
<dbReference type="InterPro" id="IPR026581">
    <property type="entry name" value="TCP10L/CENPJ"/>
</dbReference>
<dbReference type="PANTHER" id="PTHR10331:SF23">
    <property type="entry name" value="CENTROMERE PROTEIN J"/>
    <property type="match status" value="1"/>
</dbReference>
<dbReference type="GO" id="GO:0005874">
    <property type="term" value="C:microtubule"/>
    <property type="evidence" value="ECO:0007669"/>
    <property type="project" value="UniProtKB-KW"/>
</dbReference>
<evidence type="ECO:0000313" key="15">
    <source>
        <dbReference type="EMBL" id="KFO29179.1"/>
    </source>
</evidence>
<dbReference type="InterPro" id="IPR047002">
    <property type="entry name" value="Tcp10_C_sf"/>
</dbReference>
<comment type="subcellular location">
    <subcellularLocation>
        <location evidence="1">Cytoplasm</location>
        <location evidence="1">Cytoskeleton</location>
        <location evidence="1">Microtubule organizing center</location>
        <location evidence="1">Centrosome</location>
        <location evidence="1">Centriole</location>
    </subcellularLocation>
</comment>
<evidence type="ECO:0000313" key="16">
    <source>
        <dbReference type="Proteomes" id="UP000028990"/>
    </source>
</evidence>
<evidence type="ECO:0000256" key="7">
    <source>
        <dbReference type="ARBA" id="ARBA00064598"/>
    </source>
</evidence>
<evidence type="ECO:0000256" key="2">
    <source>
        <dbReference type="ARBA" id="ARBA00005627"/>
    </source>
</evidence>
<feature type="compositionally biased region" description="Polar residues" evidence="12">
    <location>
        <begin position="215"/>
        <end position="228"/>
    </location>
</feature>
<feature type="domain" description="CENPJ tubulin-binding region" evidence="14">
    <location>
        <begin position="322"/>
        <end position="388"/>
    </location>
</feature>
<dbReference type="FunFam" id="2.60.450.20:FF:000001">
    <property type="entry name" value="Centromere protein J"/>
    <property type="match status" value="1"/>
</dbReference>
<feature type="compositionally biased region" description="Basic and acidic residues" evidence="12">
    <location>
        <begin position="740"/>
        <end position="765"/>
    </location>
</feature>
<dbReference type="GO" id="GO:0015631">
    <property type="term" value="F:tubulin binding"/>
    <property type="evidence" value="ECO:0007669"/>
    <property type="project" value="TreeGrafter"/>
</dbReference>
<comment type="subunit">
    <text evidence="7">Forms homodimers. Associates with microtubules plus ends; binds to beta-tubulin subunits exposed on microtubule outer surface at its distal tip; also associates with microtubule lattice. Associated with the gamma-tubulin complex. Interacts with the head domain of EPB41. Interacts with LYST. Interacts with CEP152 (via C-terminus). Interacts with STIL. Forms a complex with STIL and SASS6.</text>
</comment>
<feature type="compositionally biased region" description="Basic and acidic residues" evidence="12">
    <location>
        <begin position="775"/>
        <end position="784"/>
    </location>
</feature>
<dbReference type="GO" id="GO:0005813">
    <property type="term" value="C:centrosome"/>
    <property type="evidence" value="ECO:0007669"/>
    <property type="project" value="TreeGrafter"/>
</dbReference>
<evidence type="ECO:0000256" key="9">
    <source>
        <dbReference type="ARBA" id="ARBA00081769"/>
    </source>
</evidence>
<feature type="coiled-coil region" evidence="11">
    <location>
        <begin position="142"/>
        <end position="185"/>
    </location>
</feature>
<feature type="domain" description="Centromere protein J C-terminal" evidence="13">
    <location>
        <begin position="1306"/>
        <end position="1335"/>
    </location>
</feature>
<dbReference type="eggNOG" id="ENOG502QQR0">
    <property type="taxonomic scope" value="Eukaryota"/>
</dbReference>
<accession>A0A091DAP4</accession>
<feature type="compositionally biased region" description="Polar residues" evidence="12">
    <location>
        <begin position="466"/>
        <end position="475"/>
    </location>
</feature>
<evidence type="ECO:0000256" key="3">
    <source>
        <dbReference type="ARBA" id="ARBA00022490"/>
    </source>
</evidence>
<dbReference type="GO" id="GO:0061511">
    <property type="term" value="P:centriole elongation"/>
    <property type="evidence" value="ECO:0007669"/>
    <property type="project" value="TreeGrafter"/>
</dbReference>
<dbReference type="GO" id="GO:0005814">
    <property type="term" value="C:centriole"/>
    <property type="evidence" value="ECO:0007669"/>
    <property type="project" value="UniProtKB-SubCell"/>
</dbReference>
<feature type="domain" description="Centromere protein J C-terminal" evidence="13">
    <location>
        <begin position="1231"/>
        <end position="1259"/>
    </location>
</feature>
<organism evidence="15 16">
    <name type="scientific">Fukomys damarensis</name>
    <name type="common">Damaraland mole rat</name>
    <name type="synonym">Cryptomys damarensis</name>
    <dbReference type="NCBI Taxonomy" id="885580"/>
    <lineage>
        <taxon>Eukaryota</taxon>
        <taxon>Metazoa</taxon>
        <taxon>Chordata</taxon>
        <taxon>Craniata</taxon>
        <taxon>Vertebrata</taxon>
        <taxon>Euteleostomi</taxon>
        <taxon>Mammalia</taxon>
        <taxon>Eutheria</taxon>
        <taxon>Euarchontoglires</taxon>
        <taxon>Glires</taxon>
        <taxon>Rodentia</taxon>
        <taxon>Hystricomorpha</taxon>
        <taxon>Bathyergidae</taxon>
        <taxon>Fukomys</taxon>
    </lineage>
</organism>
<sequence length="1348" mass="153916">MFLMPTSSELNNGQNFLTQWMTNSSRAGVILSRGFPILEADEEKQPATNTSTSFPIKATHFSDSFNFISEEDSLPEEQKLESSSPCKLQSEKSEAQIVLPLIKKGPQIVACQDVPGDQKDDKSDFMLNVASEFKEVAYKDPLFKKLEQLKEAQQKKQEQLKRQQLEQLQKLMEEQEKLLSMVSGQQMLAGFSSLADDQSQKYKSPGSVPHGEKATSFSPSYVYPNQTQEKPHASSILSDEQNNLCRMTHHNFVLTSKSVPSNLFHESQYQEAIVKKYDLKEENQNHPTGENILPHWEKTAEQIQEGNDTSLKNIGDSSEVVNIEERPIKAAIRERKQTFEDYLEEQIQLDEQELKQKQLRESEGQLIMKTKPKQPFLKRGEGLARFTNAKSKLQKGKESKLGTNQNTSEEQPLFKVDRQQFQRKTALINKELCSENSTVKKENKAGIKTGSVALSQKPKVPKSYNRKSVSPSGSKIQIGKKCNGQLREKIKLEKKGDSNKENVPECTKPCDTGCKVWNKTQAKDRPPLSVRPVSCMASKRPISETVKELGSSLDISLQKKLEHWEQEKEKESLELDEFLFLEKAADEISFSSNSSFVMKILEKDQQICKGHRMSSTPVKAVQQKTHPVVFRTESNCSEDPVPNPALENGSECEIRAIPLDSASSSHGLKELSCKISDEDFQRNTSQSQTPWNVDDEGVTGSDSSTDSEEQLDVTIKPPWEDREGGFSKREDSPQVCDGKGPFRDIRTQEDRRRDVDLDLSDKDYSSDESVVTENMKTKVSEPSRRPLSLSMNKIDFDDERSWTDLEENSCKHDVTLEDESFYEMPQTGYPNNDEYVLDKTIKRKVAPVKKGEDLNKSNRSTSPPPTSELMMKFFPSLKLKPKSDLYLGNEPKLSLSQDQPSGDSARSQALLEKVVELETEIKKFKAENTSLAKLRMERESAMEKFRRETADFEQQKAKELARIEEFKKEEMRKLQKERKVFEKYTTAARTFPDKKEREEIQALKQQIEDLQEDLKRKEAKWSSSYGRLRSQIEMLVRENTDLREEIKVMERFRLDAWKKAEATESSPKAYQCVTAGKKEESVNTSVRYPKSYNSSGTQGEQCKKHYLSKHGNPPRRSMCVPPRHLGSSDKRQVALPREPLVPVNFLDPEYKKEEKEEEIQEEISHSDGKVEKVYKNGYRVILFPNGTRKEVSADGKSFTVTFFNGDLKQVTPDDRVIYYYATTQTTHTTYPEGLEVLHFSSGQIEKHFPDGRKEITFPDLTIKNLFADGQEESIFPDGTVVRVQCDGNKIIEFNNGQRELHTAQFKRREYTDGTVKTVYANGNQETKYASGRVRIKDKDGNVLMDTEL</sequence>
<evidence type="ECO:0000256" key="8">
    <source>
        <dbReference type="ARBA" id="ARBA00069791"/>
    </source>
</evidence>
<dbReference type="OrthoDB" id="10252174at2759"/>
<keyword evidence="3" id="KW-0963">Cytoplasm</keyword>
<keyword evidence="5" id="KW-0493">Microtubule</keyword>
<feature type="coiled-coil region" evidence="11">
    <location>
        <begin position="907"/>
        <end position="1045"/>
    </location>
</feature>
<keyword evidence="11" id="KW-0175">Coiled coil</keyword>
<evidence type="ECO:0000256" key="4">
    <source>
        <dbReference type="ARBA" id="ARBA00022553"/>
    </source>
</evidence>